<evidence type="ECO:0000256" key="1">
    <source>
        <dbReference type="SAM" id="MobiDB-lite"/>
    </source>
</evidence>
<feature type="region of interest" description="Disordered" evidence="1">
    <location>
        <begin position="63"/>
        <end position="85"/>
    </location>
</feature>
<dbReference type="AlphaFoldDB" id="A0A151N6U0"/>
<evidence type="ECO:0000313" key="2">
    <source>
        <dbReference type="EMBL" id="KYO32564.1"/>
    </source>
</evidence>
<accession>A0A151N6U0</accession>
<evidence type="ECO:0000313" key="3">
    <source>
        <dbReference type="Proteomes" id="UP000050525"/>
    </source>
</evidence>
<sequence length="85" mass="8964">MGYISFYTMQPDTNEPIPPPLGKTVMPSSPLDFGGIGPVRWSSSKGAEAIHPSMEAAGVDVEGVQPLSGPDCRSSNQGLLSHHSR</sequence>
<keyword evidence="3" id="KW-1185">Reference proteome</keyword>
<gene>
    <name evidence="2" type="ORF">Y1Q_0007765</name>
</gene>
<dbReference type="EMBL" id="AKHW03003905">
    <property type="protein sequence ID" value="KYO32564.1"/>
    <property type="molecule type" value="Genomic_DNA"/>
</dbReference>
<comment type="caution">
    <text evidence="2">The sequence shown here is derived from an EMBL/GenBank/DDBJ whole genome shotgun (WGS) entry which is preliminary data.</text>
</comment>
<proteinExistence type="predicted"/>
<organism evidence="2 3">
    <name type="scientific">Alligator mississippiensis</name>
    <name type="common">American alligator</name>
    <dbReference type="NCBI Taxonomy" id="8496"/>
    <lineage>
        <taxon>Eukaryota</taxon>
        <taxon>Metazoa</taxon>
        <taxon>Chordata</taxon>
        <taxon>Craniata</taxon>
        <taxon>Vertebrata</taxon>
        <taxon>Euteleostomi</taxon>
        <taxon>Archelosauria</taxon>
        <taxon>Archosauria</taxon>
        <taxon>Crocodylia</taxon>
        <taxon>Alligatoridae</taxon>
        <taxon>Alligatorinae</taxon>
        <taxon>Alligator</taxon>
    </lineage>
</organism>
<dbReference type="Proteomes" id="UP000050525">
    <property type="component" value="Unassembled WGS sequence"/>
</dbReference>
<reference evidence="2 3" key="1">
    <citation type="journal article" date="2012" name="Genome Biol.">
        <title>Sequencing three crocodilian genomes to illuminate the evolution of archosaurs and amniotes.</title>
        <authorList>
            <person name="St John J.A."/>
            <person name="Braun E.L."/>
            <person name="Isberg S.R."/>
            <person name="Miles L.G."/>
            <person name="Chong A.Y."/>
            <person name="Gongora J."/>
            <person name="Dalzell P."/>
            <person name="Moran C."/>
            <person name="Bed'hom B."/>
            <person name="Abzhanov A."/>
            <person name="Burgess S.C."/>
            <person name="Cooksey A.M."/>
            <person name="Castoe T.A."/>
            <person name="Crawford N.G."/>
            <person name="Densmore L.D."/>
            <person name="Drew J.C."/>
            <person name="Edwards S.V."/>
            <person name="Faircloth B.C."/>
            <person name="Fujita M.K."/>
            <person name="Greenwold M.J."/>
            <person name="Hoffmann F.G."/>
            <person name="Howard J.M."/>
            <person name="Iguchi T."/>
            <person name="Janes D.E."/>
            <person name="Khan S.Y."/>
            <person name="Kohno S."/>
            <person name="de Koning A.J."/>
            <person name="Lance S.L."/>
            <person name="McCarthy F.M."/>
            <person name="McCormack J.E."/>
            <person name="Merchant M.E."/>
            <person name="Peterson D.G."/>
            <person name="Pollock D.D."/>
            <person name="Pourmand N."/>
            <person name="Raney B.J."/>
            <person name="Roessler K.A."/>
            <person name="Sanford J.R."/>
            <person name="Sawyer R.H."/>
            <person name="Schmidt C.J."/>
            <person name="Triplett E.W."/>
            <person name="Tuberville T.D."/>
            <person name="Venegas-Anaya M."/>
            <person name="Howard J.T."/>
            <person name="Jarvis E.D."/>
            <person name="Guillette L.J.Jr."/>
            <person name="Glenn T.C."/>
            <person name="Green R.E."/>
            <person name="Ray D.A."/>
        </authorList>
    </citation>
    <scope>NUCLEOTIDE SEQUENCE [LARGE SCALE GENOMIC DNA]</scope>
    <source>
        <strain evidence="2">KSC_2009_1</strain>
    </source>
</reference>
<name>A0A151N6U0_ALLMI</name>
<protein>
    <submittedName>
        <fullName evidence="2">Uncharacterized protein</fullName>
    </submittedName>
</protein>